<protein>
    <submittedName>
        <fullName evidence="6">Anaphase-promoting complex subunit 1</fullName>
    </submittedName>
</protein>
<dbReference type="GO" id="GO:0060090">
    <property type="term" value="F:molecular adaptor activity"/>
    <property type="evidence" value="ECO:0007669"/>
    <property type="project" value="TreeGrafter"/>
</dbReference>
<organism evidence="6">
    <name type="scientific">Bactrocera latifrons</name>
    <name type="common">Malaysian fruit fly</name>
    <name type="synonym">Chaetodacus latifrons</name>
    <dbReference type="NCBI Taxonomy" id="174628"/>
    <lineage>
        <taxon>Eukaryota</taxon>
        <taxon>Metazoa</taxon>
        <taxon>Ecdysozoa</taxon>
        <taxon>Arthropoda</taxon>
        <taxon>Hexapoda</taxon>
        <taxon>Insecta</taxon>
        <taxon>Pterygota</taxon>
        <taxon>Neoptera</taxon>
        <taxon>Endopterygota</taxon>
        <taxon>Diptera</taxon>
        <taxon>Brachycera</taxon>
        <taxon>Muscomorpha</taxon>
        <taxon>Tephritoidea</taxon>
        <taxon>Tephritidae</taxon>
        <taxon>Bactrocera</taxon>
        <taxon>Bactrocera</taxon>
    </lineage>
</organism>
<dbReference type="InterPro" id="IPR024990">
    <property type="entry name" value="Apc1"/>
</dbReference>
<sequence length="445" mass="49440">MIAASEPLEFIPRGRQAVEEHPGPTDIKAHNHLSTEHVLLQRMQNVNISASDEHNEFWCVREIFEDLNEDIAGVRGNQSTNVQCDKDEDDNKAYLQQQQRAAYADVDYMCEYLVNSEEELYVKKNTAVWTKGLLDENGVMPRLCFTCETPIKFAFFCSKTFVIGKRDARSKNTASTRKPNTEQEEDFSAICLIDQTALHIYCSNGEDYLCNLEFPVSHVWPTSFGILLEKVASSAIIQNTAISMPRLFSLAHPLQEICPVICKTATNVGYLVESDYNIIYTSENSDLVLLYDNRIGKQFISRLRKATEEEIQYVGIQNETALGGTVGGLPQHSLNRAAAGGIGGTATPKHSTAHLGRSSLGNSNYSAHIGKFLSSAHSLSGAFGNLNRTASPLNHLQSTIGQHSISMQDIRKVGQAQPSKPIVPELCLEHIWTESTYGKCVYLFI</sequence>
<dbReference type="GO" id="GO:0070979">
    <property type="term" value="P:protein K11-linked ubiquitination"/>
    <property type="evidence" value="ECO:0007669"/>
    <property type="project" value="TreeGrafter"/>
</dbReference>
<dbReference type="GO" id="GO:0005680">
    <property type="term" value="C:anaphase-promoting complex"/>
    <property type="evidence" value="ECO:0007669"/>
    <property type="project" value="InterPro"/>
</dbReference>
<keyword evidence="3" id="KW-0131">Cell cycle</keyword>
<evidence type="ECO:0000259" key="5">
    <source>
        <dbReference type="Pfam" id="PF12859"/>
    </source>
</evidence>
<accession>A0A0K8UJR6</accession>
<evidence type="ECO:0000313" key="6">
    <source>
        <dbReference type="EMBL" id="JAI26753.1"/>
    </source>
</evidence>
<feature type="region of interest" description="Disordered" evidence="4">
    <location>
        <begin position="1"/>
        <end position="25"/>
    </location>
</feature>
<feature type="compositionally biased region" description="Basic and acidic residues" evidence="4">
    <location>
        <begin position="16"/>
        <end position="25"/>
    </location>
</feature>
<dbReference type="Pfam" id="PF12859">
    <property type="entry name" value="ANAPC1"/>
    <property type="match status" value="1"/>
</dbReference>
<gene>
    <name evidence="6" type="primary">ANAPC1_1</name>
    <name evidence="6" type="ORF">c0_g1_i2</name>
</gene>
<evidence type="ECO:0000256" key="2">
    <source>
        <dbReference type="ARBA" id="ARBA00022776"/>
    </source>
</evidence>
<feature type="domain" description="Anaphase-promoting complex subunit 1 N-terminal" evidence="5">
    <location>
        <begin position="115"/>
        <end position="230"/>
    </location>
</feature>
<dbReference type="GO" id="GO:0007091">
    <property type="term" value="P:metaphase/anaphase transition of mitotic cell cycle"/>
    <property type="evidence" value="ECO:0007669"/>
    <property type="project" value="TreeGrafter"/>
</dbReference>
<evidence type="ECO:0000256" key="3">
    <source>
        <dbReference type="ARBA" id="ARBA00023306"/>
    </source>
</evidence>
<keyword evidence="2" id="KW-0498">Mitosis</keyword>
<dbReference type="GO" id="GO:0031145">
    <property type="term" value="P:anaphase-promoting complex-dependent catabolic process"/>
    <property type="evidence" value="ECO:0007669"/>
    <property type="project" value="TreeGrafter"/>
</dbReference>
<evidence type="ECO:0000256" key="1">
    <source>
        <dbReference type="ARBA" id="ARBA00022618"/>
    </source>
</evidence>
<dbReference type="InterPro" id="IPR049255">
    <property type="entry name" value="Apc1_N"/>
</dbReference>
<proteinExistence type="predicted"/>
<dbReference type="GO" id="GO:0051301">
    <property type="term" value="P:cell division"/>
    <property type="evidence" value="ECO:0007669"/>
    <property type="project" value="UniProtKB-KW"/>
</dbReference>
<name>A0A0K8UJR6_BACLA</name>
<dbReference type="AlphaFoldDB" id="A0A0K8UJR6"/>
<keyword evidence="1" id="KW-0132">Cell division</keyword>
<reference evidence="6" key="1">
    <citation type="submission" date="2015-06" db="EMBL/GenBank/DDBJ databases">
        <authorList>
            <person name="Hoefler B.C."/>
            <person name="Straight P.D."/>
        </authorList>
    </citation>
    <scope>NUCLEOTIDE SEQUENCE</scope>
</reference>
<dbReference type="PANTHER" id="PTHR12827">
    <property type="entry name" value="MEIOTIC CHECKPOINT REGULATOR TSG24 FAMILY MEMBER"/>
    <property type="match status" value="1"/>
</dbReference>
<dbReference type="EMBL" id="GDHF01025561">
    <property type="protein sequence ID" value="JAI26753.1"/>
    <property type="molecule type" value="Transcribed_RNA"/>
</dbReference>
<dbReference type="PANTHER" id="PTHR12827:SF3">
    <property type="entry name" value="ANAPHASE-PROMOTING COMPLEX SUBUNIT 1"/>
    <property type="match status" value="1"/>
</dbReference>
<dbReference type="OrthoDB" id="26401at2759"/>
<evidence type="ECO:0000256" key="4">
    <source>
        <dbReference type="SAM" id="MobiDB-lite"/>
    </source>
</evidence>